<proteinExistence type="predicted"/>
<name>A0A6G1KCG9_9PLEO</name>
<dbReference type="EMBL" id="MU005769">
    <property type="protein sequence ID" value="KAF2710566.1"/>
    <property type="molecule type" value="Genomic_DNA"/>
</dbReference>
<keyword evidence="1" id="KW-0472">Membrane</keyword>
<gene>
    <name evidence="3" type="ORF">K504DRAFT_501824</name>
</gene>
<feature type="chain" id="PRO_5026267527" evidence="2">
    <location>
        <begin position="22"/>
        <end position="118"/>
    </location>
</feature>
<keyword evidence="4" id="KW-1185">Reference proteome</keyword>
<evidence type="ECO:0000256" key="2">
    <source>
        <dbReference type="SAM" id="SignalP"/>
    </source>
</evidence>
<accession>A0A6G1KCG9</accession>
<dbReference type="AlphaFoldDB" id="A0A6G1KCG9"/>
<feature type="signal peptide" evidence="2">
    <location>
        <begin position="1"/>
        <end position="21"/>
    </location>
</feature>
<reference evidence="3" key="1">
    <citation type="journal article" date="2020" name="Stud. Mycol.">
        <title>101 Dothideomycetes genomes: a test case for predicting lifestyles and emergence of pathogens.</title>
        <authorList>
            <person name="Haridas S."/>
            <person name="Albert R."/>
            <person name="Binder M."/>
            <person name="Bloem J."/>
            <person name="Labutti K."/>
            <person name="Salamov A."/>
            <person name="Andreopoulos B."/>
            <person name="Baker S."/>
            <person name="Barry K."/>
            <person name="Bills G."/>
            <person name="Bluhm B."/>
            <person name="Cannon C."/>
            <person name="Castanera R."/>
            <person name="Culley D."/>
            <person name="Daum C."/>
            <person name="Ezra D."/>
            <person name="Gonzalez J."/>
            <person name="Henrissat B."/>
            <person name="Kuo A."/>
            <person name="Liang C."/>
            <person name="Lipzen A."/>
            <person name="Lutzoni F."/>
            <person name="Magnuson J."/>
            <person name="Mondo S."/>
            <person name="Nolan M."/>
            <person name="Ohm R."/>
            <person name="Pangilinan J."/>
            <person name="Park H.-J."/>
            <person name="Ramirez L."/>
            <person name="Alfaro M."/>
            <person name="Sun H."/>
            <person name="Tritt A."/>
            <person name="Yoshinaga Y."/>
            <person name="Zwiers L.-H."/>
            <person name="Turgeon B."/>
            <person name="Goodwin S."/>
            <person name="Spatafora J."/>
            <person name="Crous P."/>
            <person name="Grigoriev I."/>
        </authorList>
    </citation>
    <scope>NUCLEOTIDE SEQUENCE</scope>
    <source>
        <strain evidence="3">CBS 279.74</strain>
    </source>
</reference>
<sequence length="118" mass="13250">MSSTQILLVCSCLLLSALVNAHSSHMRTLVGHAKANAADADTDVDEKILSSAASKKKQREDARLRTWQPSVGQLNSFHMMVYMTLSCFGESMWVLVPYVNILQIPWKQNRKYNVKKPA</sequence>
<dbReference type="Proteomes" id="UP000799428">
    <property type="component" value="Unassembled WGS sequence"/>
</dbReference>
<evidence type="ECO:0000256" key="1">
    <source>
        <dbReference type="SAM" id="Phobius"/>
    </source>
</evidence>
<keyword evidence="1" id="KW-1133">Transmembrane helix</keyword>
<feature type="transmembrane region" description="Helical" evidence="1">
    <location>
        <begin position="79"/>
        <end position="101"/>
    </location>
</feature>
<organism evidence="3 4">
    <name type="scientific">Pleomassaria siparia CBS 279.74</name>
    <dbReference type="NCBI Taxonomy" id="1314801"/>
    <lineage>
        <taxon>Eukaryota</taxon>
        <taxon>Fungi</taxon>
        <taxon>Dikarya</taxon>
        <taxon>Ascomycota</taxon>
        <taxon>Pezizomycotina</taxon>
        <taxon>Dothideomycetes</taxon>
        <taxon>Pleosporomycetidae</taxon>
        <taxon>Pleosporales</taxon>
        <taxon>Pleomassariaceae</taxon>
        <taxon>Pleomassaria</taxon>
    </lineage>
</organism>
<keyword evidence="1" id="KW-0812">Transmembrane</keyword>
<keyword evidence="2" id="KW-0732">Signal</keyword>
<evidence type="ECO:0000313" key="4">
    <source>
        <dbReference type="Proteomes" id="UP000799428"/>
    </source>
</evidence>
<evidence type="ECO:0000313" key="3">
    <source>
        <dbReference type="EMBL" id="KAF2710566.1"/>
    </source>
</evidence>
<protein>
    <submittedName>
        <fullName evidence="3">Uncharacterized protein</fullName>
    </submittedName>
</protein>